<feature type="region of interest" description="Disordered" evidence="1">
    <location>
        <begin position="607"/>
        <end position="636"/>
    </location>
</feature>
<comment type="caution">
    <text evidence="2">The sequence shown here is derived from an EMBL/GenBank/DDBJ whole genome shotgun (WGS) entry which is preliminary data.</text>
</comment>
<proteinExistence type="predicted"/>
<accession>A0A8H7WF38</accession>
<feature type="region of interest" description="Disordered" evidence="1">
    <location>
        <begin position="650"/>
        <end position="716"/>
    </location>
</feature>
<dbReference type="OrthoDB" id="3946796at2759"/>
<reference evidence="2" key="1">
    <citation type="submission" date="2021-02" db="EMBL/GenBank/DDBJ databases">
        <title>Genome sequence Cadophora malorum strain M34.</title>
        <authorList>
            <person name="Stefanovic E."/>
            <person name="Vu D."/>
            <person name="Scully C."/>
            <person name="Dijksterhuis J."/>
            <person name="Roader J."/>
            <person name="Houbraken J."/>
        </authorList>
    </citation>
    <scope>NUCLEOTIDE SEQUENCE</scope>
    <source>
        <strain evidence="2">M34</strain>
    </source>
</reference>
<organism evidence="2 3">
    <name type="scientific">Cadophora malorum</name>
    <dbReference type="NCBI Taxonomy" id="108018"/>
    <lineage>
        <taxon>Eukaryota</taxon>
        <taxon>Fungi</taxon>
        <taxon>Dikarya</taxon>
        <taxon>Ascomycota</taxon>
        <taxon>Pezizomycotina</taxon>
        <taxon>Leotiomycetes</taxon>
        <taxon>Helotiales</taxon>
        <taxon>Ploettnerulaceae</taxon>
        <taxon>Cadophora</taxon>
    </lineage>
</organism>
<evidence type="ECO:0008006" key="4">
    <source>
        <dbReference type="Google" id="ProtNLM"/>
    </source>
</evidence>
<protein>
    <recommendedName>
        <fullName evidence="4">TPX2 C-terminal domain-containing protein</fullName>
    </recommendedName>
</protein>
<feature type="region of interest" description="Disordered" evidence="1">
    <location>
        <begin position="411"/>
        <end position="563"/>
    </location>
</feature>
<evidence type="ECO:0000313" key="3">
    <source>
        <dbReference type="Proteomes" id="UP000664132"/>
    </source>
</evidence>
<feature type="compositionally biased region" description="Basic and acidic residues" evidence="1">
    <location>
        <begin position="517"/>
        <end position="532"/>
    </location>
</feature>
<dbReference type="EMBL" id="JAFJYH010000031">
    <property type="protein sequence ID" value="KAG4423640.1"/>
    <property type="molecule type" value="Genomic_DNA"/>
</dbReference>
<feature type="compositionally biased region" description="Basic and acidic residues" evidence="1">
    <location>
        <begin position="650"/>
        <end position="699"/>
    </location>
</feature>
<gene>
    <name evidence="2" type="ORF">IFR04_003185</name>
</gene>
<feature type="compositionally biased region" description="Gly residues" evidence="1">
    <location>
        <begin position="703"/>
        <end position="716"/>
    </location>
</feature>
<feature type="region of interest" description="Disordered" evidence="1">
    <location>
        <begin position="76"/>
        <end position="96"/>
    </location>
</feature>
<feature type="compositionally biased region" description="Polar residues" evidence="1">
    <location>
        <begin position="367"/>
        <end position="379"/>
    </location>
</feature>
<evidence type="ECO:0000256" key="1">
    <source>
        <dbReference type="SAM" id="MobiDB-lite"/>
    </source>
</evidence>
<name>A0A8H7WF38_9HELO</name>
<keyword evidence="3" id="KW-1185">Reference proteome</keyword>
<evidence type="ECO:0000313" key="2">
    <source>
        <dbReference type="EMBL" id="KAG4423640.1"/>
    </source>
</evidence>
<feature type="compositionally biased region" description="Polar residues" evidence="1">
    <location>
        <begin position="411"/>
        <end position="425"/>
    </location>
</feature>
<dbReference type="AlphaFoldDB" id="A0A8H7WF38"/>
<feature type="compositionally biased region" description="Basic and acidic residues" evidence="1">
    <location>
        <begin position="461"/>
        <end position="480"/>
    </location>
</feature>
<feature type="region of interest" description="Disordered" evidence="1">
    <location>
        <begin position="350"/>
        <end position="397"/>
    </location>
</feature>
<feature type="compositionally biased region" description="Basic residues" evidence="1">
    <location>
        <begin position="76"/>
        <end position="88"/>
    </location>
</feature>
<sequence>MARVTRSRKFVIAEDDTALVSQTPLPTTPAKQSEALLEANILMATNTFTTMDDVAAAAEVKGLKAAYKSALGVGKKLKRSTKGNKRKDKQNDSDATLVEEQGSGDLAMASSVLQTDSPLLQGAVPASEEPQIMAPEPATRTTRHQLAKAQAGQYSYNSSELFGSRDCSVVSQKLREIDFITLFGGRSTGSNRARKCSTSSRDLSYGHKTNVSVSLAKTVLSKPHHEMNGDATNETSFEATENADANTDPVVEENRGSHTPVGSPIKTLEEVERLYGLEEAAAQTDEVGEDSFVQQITCRSPAKPVTRIEDSVEALDQLEEALEALNQATLAERIVSPEKSRQKAKMPHGFLEGHKMGKQPTVKVTEKQATIKRQPSKSGYATVRVKSAPKQAPMLKKAASMNFKPAATNQKLATEQAKVQPTTKATVKRPVSLLPPKETLKSTKPPTRSTFELPGEAVAAKLKEQREARLAQRQSSEDSFHPAPRAVSGPKIKSTKPPTKPTFELPGEELSRRKKAAHEARLKAQEEEERKRREFKARPIRNSVAPNMVPRETVASRARQSKIGLESIDDDNFSIPKRSSNVGAHRPSMAALNLANMSAPRAKGAFIPPVRKPSPNVPSVSVAARPVQRAVSVTDSDLRKRAKEIYNRDARLTEEMEREKRDREAAAKRAREEAAERGRQASREWAERQMAKKMAEGDKGMSAGYGPGGQLGLSHN</sequence>
<dbReference type="Proteomes" id="UP000664132">
    <property type="component" value="Unassembled WGS sequence"/>
</dbReference>